<feature type="compositionally biased region" description="Polar residues" evidence="1">
    <location>
        <begin position="955"/>
        <end position="964"/>
    </location>
</feature>
<feature type="compositionally biased region" description="Polar residues" evidence="1">
    <location>
        <begin position="1281"/>
        <end position="1297"/>
    </location>
</feature>
<protein>
    <submittedName>
        <fullName evidence="2">Uncharacterized protein</fullName>
    </submittedName>
</protein>
<dbReference type="Proteomes" id="UP000271974">
    <property type="component" value="Unassembled WGS sequence"/>
</dbReference>
<comment type="caution">
    <text evidence="2">The sequence shown here is derived from an EMBL/GenBank/DDBJ whole genome shotgun (WGS) entry which is preliminary data.</text>
</comment>
<feature type="compositionally biased region" description="Polar residues" evidence="1">
    <location>
        <begin position="2040"/>
        <end position="2050"/>
    </location>
</feature>
<feature type="region of interest" description="Disordered" evidence="1">
    <location>
        <begin position="50"/>
        <end position="94"/>
    </location>
</feature>
<feature type="region of interest" description="Disordered" evidence="1">
    <location>
        <begin position="1250"/>
        <end position="1416"/>
    </location>
</feature>
<feature type="compositionally biased region" description="Basic residues" evidence="1">
    <location>
        <begin position="1635"/>
        <end position="1646"/>
    </location>
</feature>
<feature type="compositionally biased region" description="Basic and acidic residues" evidence="1">
    <location>
        <begin position="1783"/>
        <end position="1796"/>
    </location>
</feature>
<organism evidence="2 3">
    <name type="scientific">Elysia chlorotica</name>
    <name type="common">Eastern emerald elysia</name>
    <name type="synonym">Sea slug</name>
    <dbReference type="NCBI Taxonomy" id="188477"/>
    <lineage>
        <taxon>Eukaryota</taxon>
        <taxon>Metazoa</taxon>
        <taxon>Spiralia</taxon>
        <taxon>Lophotrochozoa</taxon>
        <taxon>Mollusca</taxon>
        <taxon>Gastropoda</taxon>
        <taxon>Heterobranchia</taxon>
        <taxon>Euthyneura</taxon>
        <taxon>Panpulmonata</taxon>
        <taxon>Sacoglossa</taxon>
        <taxon>Placobranchoidea</taxon>
        <taxon>Plakobranchidae</taxon>
        <taxon>Elysia</taxon>
    </lineage>
</organism>
<feature type="compositionally biased region" description="Polar residues" evidence="1">
    <location>
        <begin position="748"/>
        <end position="765"/>
    </location>
</feature>
<feature type="compositionally biased region" description="Basic and acidic residues" evidence="1">
    <location>
        <begin position="1374"/>
        <end position="1402"/>
    </location>
</feature>
<evidence type="ECO:0000313" key="2">
    <source>
        <dbReference type="EMBL" id="RUS79591.1"/>
    </source>
</evidence>
<feature type="region of interest" description="Disordered" evidence="1">
    <location>
        <begin position="1448"/>
        <end position="1545"/>
    </location>
</feature>
<feature type="compositionally biased region" description="Basic residues" evidence="1">
    <location>
        <begin position="60"/>
        <end position="69"/>
    </location>
</feature>
<feature type="compositionally biased region" description="Basic and acidic residues" evidence="1">
    <location>
        <begin position="1871"/>
        <end position="1880"/>
    </location>
</feature>
<accession>A0A433TD97</accession>
<feature type="compositionally biased region" description="Polar residues" evidence="1">
    <location>
        <begin position="155"/>
        <end position="166"/>
    </location>
</feature>
<dbReference type="EMBL" id="RQTK01000441">
    <property type="protein sequence ID" value="RUS79591.1"/>
    <property type="molecule type" value="Genomic_DNA"/>
</dbReference>
<feature type="compositionally biased region" description="Basic and acidic residues" evidence="1">
    <location>
        <begin position="2007"/>
        <end position="2021"/>
    </location>
</feature>
<feature type="region of interest" description="Disordered" evidence="1">
    <location>
        <begin position="742"/>
        <end position="780"/>
    </location>
</feature>
<feature type="compositionally biased region" description="Polar residues" evidence="1">
    <location>
        <begin position="1346"/>
        <end position="1373"/>
    </location>
</feature>
<feature type="region of interest" description="Disordered" evidence="1">
    <location>
        <begin position="1583"/>
        <end position="1670"/>
    </location>
</feature>
<feature type="compositionally biased region" description="Polar residues" evidence="1">
    <location>
        <begin position="77"/>
        <end position="92"/>
    </location>
</feature>
<feature type="compositionally biased region" description="Basic and acidic residues" evidence="1">
    <location>
        <begin position="1468"/>
        <end position="1483"/>
    </location>
</feature>
<evidence type="ECO:0000313" key="3">
    <source>
        <dbReference type="Proteomes" id="UP000271974"/>
    </source>
</evidence>
<evidence type="ECO:0000256" key="1">
    <source>
        <dbReference type="SAM" id="MobiDB-lite"/>
    </source>
</evidence>
<feature type="region of interest" description="Disordered" evidence="1">
    <location>
        <begin position="339"/>
        <end position="373"/>
    </location>
</feature>
<feature type="compositionally biased region" description="Polar residues" evidence="1">
    <location>
        <begin position="858"/>
        <end position="876"/>
    </location>
</feature>
<feature type="region of interest" description="Disordered" evidence="1">
    <location>
        <begin position="1769"/>
        <end position="1796"/>
    </location>
</feature>
<feature type="region of interest" description="Disordered" evidence="1">
    <location>
        <begin position="1869"/>
        <end position="1888"/>
    </location>
</feature>
<feature type="compositionally biased region" description="Polar residues" evidence="1">
    <location>
        <begin position="1484"/>
        <end position="1523"/>
    </location>
</feature>
<keyword evidence="3" id="KW-1185">Reference proteome</keyword>
<feature type="region of interest" description="Disordered" evidence="1">
    <location>
        <begin position="148"/>
        <end position="167"/>
    </location>
</feature>
<feature type="compositionally biased region" description="Polar residues" evidence="1">
    <location>
        <begin position="1594"/>
        <end position="1608"/>
    </location>
</feature>
<reference evidence="2 3" key="1">
    <citation type="submission" date="2019-01" db="EMBL/GenBank/DDBJ databases">
        <title>A draft genome assembly of the solar-powered sea slug Elysia chlorotica.</title>
        <authorList>
            <person name="Cai H."/>
            <person name="Li Q."/>
            <person name="Fang X."/>
            <person name="Li J."/>
            <person name="Curtis N.E."/>
            <person name="Altenburger A."/>
            <person name="Shibata T."/>
            <person name="Feng M."/>
            <person name="Maeda T."/>
            <person name="Schwartz J.A."/>
            <person name="Shigenobu S."/>
            <person name="Lundholm N."/>
            <person name="Nishiyama T."/>
            <person name="Yang H."/>
            <person name="Hasebe M."/>
            <person name="Li S."/>
            <person name="Pierce S.K."/>
            <person name="Wang J."/>
        </authorList>
    </citation>
    <scope>NUCLEOTIDE SEQUENCE [LARGE SCALE GENOMIC DNA]</scope>
    <source>
        <strain evidence="2">EC2010</strain>
        <tissue evidence="2">Whole organism of an adult</tissue>
    </source>
</reference>
<gene>
    <name evidence="2" type="ORF">EGW08_012639</name>
</gene>
<feature type="compositionally biased region" description="Basic residues" evidence="1">
    <location>
        <begin position="2056"/>
        <end position="2073"/>
    </location>
</feature>
<feature type="region of interest" description="Disordered" evidence="1">
    <location>
        <begin position="853"/>
        <end position="975"/>
    </location>
</feature>
<proteinExistence type="predicted"/>
<sequence>MPLAGVEPLRSTPAPALYNNHFAHMYNEMIADNLRKSQQHIVNGHVDGITVPIANTSPAKRNRRPRKTKSNVDVERPSSSPSNAEPPQQSGRRTAVYTGDFCTNRTQTPMYQNLEESSPTGASHESVTPKVQEYVTKDAKIAATNSLPVTKESRSASQDSHTTYPNHQHRETNMLDVDYSMPTGRRYKKKFPSQKHFSILQEQREDLGNQSGNQAIANETQLGTFYPKTNDKIPTETHTQLSSTSQSCLALPPAPFSVDLFSQIDAKNGDQASNSKIPTFVDKRMGFNSDRTQDNVDNLPIHSLEHSSSIYFEPNSNQRQAYSRSQTALADQGSFALGWRNNASHTSSSSYSGREDGHGIESQPRGQKENVHVSSQLFHHKDEVSTPSILARLLHRTPNTATSETPTLYESQIPVPIADSVARNLQMNRAQQYHFPQNIGTPLHISSTTTRGQNTIPTVQSTENERLSEVHTMINSDKHSTYIGQDNDAQLTIKDKDIGDQAASKGISKTFYPNEYINSDRQVSKTNSIDPCNSPLDLTVGKNKSVSPKLSHYENEKGVSYSEVAESGSLDPIHTEFGGVKKNSRSDSRSSMNDADNMTMRYDTIEKMGGLENSFKNRTEQFASRDAQQNLSYFKGDIHSNSDNFPDPERTHSTRFEEIRPNAIPLRDEVAMTVNSTQPDRIKYSMQETQSSINQTQSEYSISHDAIVSRDNFPEDNVNYQKYGPPVHAVNSVSSVKHDAAQAAAKMHSSTEVGSPLPDTQNGARQQRRTPPDYNQKSSYELASSKQTFLFDGMDKLHIDHTQMNQNMPGSDSAAINAVPATRTTVQLEQYNVESGATPAHFLGLPSGNSHKLPAAVCNQSEGQGQSGDDTTSPPQKNCKKMGKRRQLADASEPQLDASQSHQSKENVNELLAAQTDSHRLEDSNSKFSNNTPGVSGMPNVDSPVELQKCVTKPPQDTSLSGSENPFPPCSETEHNRLSKENDHMLSLQNDQTSRCFANESPNSNILTVRNEISTVHKNDNEVEKPSAVTVNGEKFNEMTHLHDKGLSEGKLQLDLKNKSGTSHQKENQTSQDLSNANRVEQVTPSLANIQHREINQDSIELNQDAVREKHFDLDTDLDIDKAFDDNPSNDCNNDVNKYLTPKISKVYDAGFIRRFFGTTPNNEDKSVMSSPEEITVYVTPNDTKARCSETAPNTKQQAGQRYGLYSSVEPTLDRGCDGQRLQRTQDETELNRLRISECESQTIQVQNSKGILEKKTLPQPQTQTTKTRRKLSEGEKELTMSANSENMQSPISNNIDETNEKHIKRAQLPRRNSTKYSSYEHDTKSTNIDEQDLKNPGSQLEEAVQSKQGQNKHNTEASTNQNVEDITNNPDQHNYDRNSQKCNSKEDQRRCHNRNTNEEHQSQPVSEESSSDIDRSDLEKRIQKILDCIDAILIPLERECREKMASFSNTQPTVLPTEPGANDDDSKESNEVEADTKRDNHSHANIQTVESLSNRSVQTLQQTEDAQNNSARRKVSSSQSCESDILNGKTVSNKNNSKQRHGILSKQNKNICSLQKVKYNVKFSADTKLDKDCDELEHSVAGRKKTTDKRQVPTDNSELNTHTNKCTSLKRDPNKQALTGEIAGCVGGQNQAKPKPRGRPRKRKARPESTAKQPEPEPEPSDTPRINMAVTDTTGNKAMVSNAVNGNTPLCSHFSCEEGICDSKVVSKKYNGKQHHDNIFNIFNQENKNFSSDPKVQKHKEEATFPAAANAVKDCDELGHSAAARENASIDKDQVPINNSEDNTKTDISKSDSKKQAIAGGNIIGCVGRQKQTNPKGRRKNKQTELAKSNSGPPILKRISPIDENFFASCGEEISLSPPTLPLPALFTTPKKDEDHGKDGSAPALGREMSTLVKEKLSLSKHTSENQKITGGPPLLKRILVFQDGYKTSYSHDGGCNGSSFLVPEHQARGFGAPLLTSIPPARETCAPPLDQHLQLLPPPKSPGYHGRTHMAPVMTDTDRTNIIERSTGKENRELHRSPRDFYSQDQTGAVELTEPTKTRVSTDNSNADNAARTRQVKRQWKKTGRDKRNKPNKRDDPAFFQFYGENSDDSESDCPGRLTIRESGESDSDASTRIANSPIFFRPIPISSDSQV</sequence>
<feature type="region of interest" description="Disordered" evidence="1">
    <location>
        <begin position="2007"/>
        <end position="2134"/>
    </location>
</feature>
<feature type="region of interest" description="Disordered" evidence="1">
    <location>
        <begin position="1808"/>
        <end position="1839"/>
    </location>
</feature>
<name>A0A433TD97_ELYCH</name>
<feature type="region of interest" description="Disordered" evidence="1">
    <location>
        <begin position="575"/>
        <end position="595"/>
    </location>
</feature>